<dbReference type="Proteomes" id="UP000095284">
    <property type="component" value="Unplaced"/>
</dbReference>
<reference evidence="2" key="2">
    <citation type="submission" date="2020-08" db="EMBL/GenBank/DDBJ databases">
        <authorList>
            <person name="Kikuchi T."/>
        </authorList>
    </citation>
    <scope>NUCLEOTIDE SEQUENCE</scope>
    <source>
        <strain evidence="1">Ka4C1</strain>
    </source>
</reference>
<evidence type="ECO:0000313" key="5">
    <source>
        <dbReference type="WBParaSite" id="BXY_0327800.1"/>
    </source>
</evidence>
<dbReference type="WBParaSite" id="BXY_0327800.1">
    <property type="protein sequence ID" value="BXY_0327800.1"/>
    <property type="gene ID" value="BXY_0327800"/>
</dbReference>
<accession>A0A1I7RRD1</accession>
<name>A0A1I7RRD1_BURXY</name>
<protein>
    <submittedName>
        <fullName evidence="1">(pine wood nematode) hypothetical protein</fullName>
    </submittedName>
</protein>
<proteinExistence type="predicted"/>
<keyword evidence="4" id="KW-1185">Reference proteome</keyword>
<evidence type="ECO:0000313" key="4">
    <source>
        <dbReference type="Proteomes" id="UP000659654"/>
    </source>
</evidence>
<evidence type="ECO:0000313" key="2">
    <source>
        <dbReference type="EMBL" id="CAG9130952.1"/>
    </source>
</evidence>
<dbReference type="SMR" id="A0A1I7RRD1"/>
<gene>
    <name evidence="1" type="ORF">BXYJ_LOCUS14991</name>
</gene>
<dbReference type="OrthoDB" id="69711at2759"/>
<dbReference type="EMBL" id="CAJFCV020000006">
    <property type="protein sequence ID" value="CAG9130952.1"/>
    <property type="molecule type" value="Genomic_DNA"/>
</dbReference>
<dbReference type="SMART" id="SM00028">
    <property type="entry name" value="TPR"/>
    <property type="match status" value="2"/>
</dbReference>
<dbReference type="Proteomes" id="UP000582659">
    <property type="component" value="Unassembled WGS sequence"/>
</dbReference>
<evidence type="ECO:0000313" key="1">
    <source>
        <dbReference type="EMBL" id="CAD5234900.1"/>
    </source>
</evidence>
<organism evidence="3 5">
    <name type="scientific">Bursaphelenchus xylophilus</name>
    <name type="common">Pinewood nematode worm</name>
    <name type="synonym">Aphelenchoides xylophilus</name>
    <dbReference type="NCBI Taxonomy" id="6326"/>
    <lineage>
        <taxon>Eukaryota</taxon>
        <taxon>Metazoa</taxon>
        <taxon>Ecdysozoa</taxon>
        <taxon>Nematoda</taxon>
        <taxon>Chromadorea</taxon>
        <taxon>Rhabditida</taxon>
        <taxon>Tylenchina</taxon>
        <taxon>Tylenchomorpha</taxon>
        <taxon>Aphelenchoidea</taxon>
        <taxon>Aphelenchoididae</taxon>
        <taxon>Bursaphelenchus</taxon>
    </lineage>
</organism>
<dbReference type="AlphaFoldDB" id="A0A1I7RRD1"/>
<dbReference type="Gene3D" id="1.25.40.10">
    <property type="entry name" value="Tetratricopeptide repeat domain"/>
    <property type="match status" value="1"/>
</dbReference>
<dbReference type="InterPro" id="IPR011990">
    <property type="entry name" value="TPR-like_helical_dom_sf"/>
</dbReference>
<dbReference type="InterPro" id="IPR019734">
    <property type="entry name" value="TPR_rpt"/>
</dbReference>
<reference evidence="5" key="1">
    <citation type="submission" date="2016-11" db="UniProtKB">
        <authorList>
            <consortium name="WormBaseParasite"/>
        </authorList>
    </citation>
    <scope>IDENTIFICATION</scope>
</reference>
<dbReference type="SUPFAM" id="SSF48452">
    <property type="entry name" value="TPR-like"/>
    <property type="match status" value="1"/>
</dbReference>
<sequence length="131" mass="14931">MAKVYGTKSIEEALRHLAKVTDSNPNDPFAWQAIGLQFHSVRCYQDALTYFLKAEHIKANISASNLFYIGDCLRRMGAIEDAKTYYKKALKVPIRNRIDQKGYMEARKYLIDQGYSESELNVLSTSRLCAA</sequence>
<evidence type="ECO:0000313" key="3">
    <source>
        <dbReference type="Proteomes" id="UP000095284"/>
    </source>
</evidence>
<dbReference type="EMBL" id="CAJFDI010000006">
    <property type="protein sequence ID" value="CAD5234900.1"/>
    <property type="molecule type" value="Genomic_DNA"/>
</dbReference>
<dbReference type="Proteomes" id="UP000659654">
    <property type="component" value="Unassembled WGS sequence"/>
</dbReference>